<dbReference type="RefSeq" id="WP_173081133.1">
    <property type="nucleotide sequence ID" value="NZ_BLTE01000001.1"/>
</dbReference>
<gene>
    <name evidence="2" type="ORF">NNJEOMEG_00608</name>
</gene>
<dbReference type="CDD" id="cd03814">
    <property type="entry name" value="GT4-like"/>
    <property type="match status" value="1"/>
</dbReference>
<keyword evidence="2" id="KW-0808">Transferase</keyword>
<evidence type="ECO:0000313" key="3">
    <source>
        <dbReference type="Proteomes" id="UP000494245"/>
    </source>
</evidence>
<dbReference type="InterPro" id="IPR050194">
    <property type="entry name" value="Glycosyltransferase_grp1"/>
</dbReference>
<dbReference type="EC" id="2.4.1.337" evidence="2"/>
<organism evidence="2 3">
    <name type="scientific">Fundidesulfovibrio magnetotacticus</name>
    <dbReference type="NCBI Taxonomy" id="2730080"/>
    <lineage>
        <taxon>Bacteria</taxon>
        <taxon>Pseudomonadati</taxon>
        <taxon>Thermodesulfobacteriota</taxon>
        <taxon>Desulfovibrionia</taxon>
        <taxon>Desulfovibrionales</taxon>
        <taxon>Desulfovibrionaceae</taxon>
        <taxon>Fundidesulfovibrio</taxon>
    </lineage>
</organism>
<evidence type="ECO:0000259" key="1">
    <source>
        <dbReference type="SMART" id="SM00481"/>
    </source>
</evidence>
<dbReference type="Pfam" id="PF00534">
    <property type="entry name" value="Glycos_transf_1"/>
    <property type="match status" value="1"/>
</dbReference>
<dbReference type="InterPro" id="IPR003141">
    <property type="entry name" value="Pol/His_phosphatase_N"/>
</dbReference>
<dbReference type="EMBL" id="BLTE01000001">
    <property type="protein sequence ID" value="GFK92781.1"/>
    <property type="molecule type" value="Genomic_DNA"/>
</dbReference>
<dbReference type="SMART" id="SM00481">
    <property type="entry name" value="POLIIIAc"/>
    <property type="match status" value="1"/>
</dbReference>
<dbReference type="Proteomes" id="UP000494245">
    <property type="component" value="Unassembled WGS sequence"/>
</dbReference>
<dbReference type="Gene3D" id="3.40.50.2000">
    <property type="entry name" value="Glycogen Phosphorylase B"/>
    <property type="match status" value="2"/>
</dbReference>
<protein>
    <submittedName>
        <fullName evidence="2">Alpha-monoglucosyldiacylglycerol synthase</fullName>
        <ecNumber evidence="2">2.4.1.337</ecNumber>
    </submittedName>
</protein>
<dbReference type="GO" id="GO:0047228">
    <property type="term" value="F:1,2-diacylglycerol 3-glucosyltransferase activity"/>
    <property type="evidence" value="ECO:0007669"/>
    <property type="project" value="UniProtKB-EC"/>
</dbReference>
<evidence type="ECO:0000313" key="2">
    <source>
        <dbReference type="EMBL" id="GFK92781.1"/>
    </source>
</evidence>
<feature type="domain" description="Polymerase/histidinol phosphatase N-terminal" evidence="1">
    <location>
        <begin position="3"/>
        <end position="88"/>
    </location>
</feature>
<dbReference type="SUPFAM" id="SSF89550">
    <property type="entry name" value="PHP domain-like"/>
    <property type="match status" value="1"/>
</dbReference>
<reference evidence="2 3" key="2">
    <citation type="submission" date="2020-05" db="EMBL/GenBank/DDBJ databases">
        <title>Draft genome sequence of Desulfovibrio sp. strainFSS-1.</title>
        <authorList>
            <person name="Shimoshige H."/>
            <person name="Kobayashi H."/>
            <person name="Maekawa T."/>
        </authorList>
    </citation>
    <scope>NUCLEOTIDE SEQUENCE [LARGE SCALE GENOMIC DNA]</scope>
    <source>
        <strain evidence="2 3">SIID29052-01</strain>
    </source>
</reference>
<dbReference type="InterPro" id="IPR016195">
    <property type="entry name" value="Pol/histidinol_Pase-like"/>
</dbReference>
<reference evidence="2 3" key="1">
    <citation type="submission" date="2020-04" db="EMBL/GenBank/DDBJ databases">
        <authorList>
            <consortium name="Desulfovibrio sp. FSS-1 genome sequencing consortium"/>
            <person name="Shimoshige H."/>
            <person name="Kobayashi H."/>
            <person name="Maekawa T."/>
        </authorList>
    </citation>
    <scope>NUCLEOTIDE SEQUENCE [LARGE SCALE GENOMIC DNA]</scope>
    <source>
        <strain evidence="2 3">SIID29052-01</strain>
    </source>
</reference>
<keyword evidence="2" id="KW-0328">Glycosyltransferase</keyword>
<dbReference type="Pfam" id="PF13439">
    <property type="entry name" value="Glyco_transf_4"/>
    <property type="match status" value="1"/>
</dbReference>
<dbReference type="SUPFAM" id="SSF53756">
    <property type="entry name" value="UDP-Glycosyltransferase/glycogen phosphorylase"/>
    <property type="match status" value="1"/>
</dbReference>
<accession>A0A6V8LQE7</accession>
<dbReference type="PANTHER" id="PTHR45947:SF3">
    <property type="entry name" value="SULFOQUINOVOSYL TRANSFERASE SQD2"/>
    <property type="match status" value="1"/>
</dbReference>
<name>A0A6V8LQE7_9BACT</name>
<dbReference type="InterPro" id="IPR001296">
    <property type="entry name" value="Glyco_trans_1"/>
</dbReference>
<dbReference type="AlphaFoldDB" id="A0A6V8LQE7"/>
<dbReference type="InterPro" id="IPR028098">
    <property type="entry name" value="Glyco_trans_4-like_N"/>
</dbReference>
<sequence length="809" mass="89640">MKIDLHVHSKHSTRPSQWFLQKLGCPESFTEPRKLYEIAKSRGMDLVTITDHNTIAGALEIAHLPGTFVSEEVTTYFPEDGCKAHVLVLDIDEAIHQDIQKVRENIHDLVAYLRGEGIVHVLAHPLFGVNDKLTPWHFERMLLLFETFELNGTRDAYQNDTLRSLLTGLTRKDMERLADRHGLEPVGATPWVKGLTGGSDDHSSLGIASMHTHVPDAKGLPAFLESVAQGRARPAGRTSSPKAMAHNLYAIAYQFYKARFGLERTVDKDVLLTFLDRFLSGDPGRRAGVVFRLQALWTAVKRSRRAPASGSLPDMLRHEAERLIHEDKALFAMAKSGTAPGAAPRSGEHAGASLEDEWFRFVTRASDKVLAGFGDRLLRQLSGANLFDVFNGLGAAGALYTALAPYFVAYTVFTKDRALCRQAHAALRGGTEGQNVKVGHFTDTFHDVNGVALTLRMQVDMALKHGKELRVITCSRQDGADIEGVRQFAPIGSCELAEYPGQTFHYPPFLEMLEYVHEQGFTHLHSATPGPIGLAALGIARILKLPVYGTYHTAFPQYAKALTGDDAMEELMWKYMLWYYNQMDKVFVPSKATGDELAAKGIERRKITLFTRGVDIERFTPAKRDGILERWGVRKGPALLYVGRISREKNLHLLAEAFLELRRTLPEANLVVAGDGPYAREMKQGLEGKGAVFTGYIQGDDLARLYASCDLFVFPSATDTFGNVVLEAQASGLPVVVGAQGGPRENVEDGVTGVVAPRGDAQSLCRAMAELLRDEPRRKRMSRAARAAMEERSFDKAFMETWELYRCAC</sequence>
<comment type="caution">
    <text evidence="2">The sequence shown here is derived from an EMBL/GenBank/DDBJ whole genome shotgun (WGS) entry which is preliminary data.</text>
</comment>
<dbReference type="PANTHER" id="PTHR45947">
    <property type="entry name" value="SULFOQUINOVOSYL TRANSFERASE SQD2"/>
    <property type="match status" value="1"/>
</dbReference>
<keyword evidence="3" id="KW-1185">Reference proteome</keyword>
<dbReference type="Gene3D" id="3.20.20.140">
    <property type="entry name" value="Metal-dependent hydrolases"/>
    <property type="match status" value="1"/>
</dbReference>
<proteinExistence type="predicted"/>